<evidence type="ECO:0000313" key="2">
    <source>
        <dbReference type="EMBL" id="TBT98912.1"/>
    </source>
</evidence>
<reference evidence="2 3" key="1">
    <citation type="submission" date="2017-12" db="EMBL/GenBank/DDBJ databases">
        <authorList>
            <person name="Pombert J.-F."/>
            <person name="Haag K.L."/>
            <person name="Ebert D."/>
        </authorList>
    </citation>
    <scope>NUCLEOTIDE SEQUENCE [LARGE SCALE GENOMIC DNA]</scope>
    <source>
        <strain evidence="2">FI-OER-3-3</strain>
    </source>
</reference>
<protein>
    <submittedName>
        <fullName evidence="2">Uncharacterized protein</fullName>
    </submittedName>
</protein>
<sequence length="133" mass="14889">GGGNQGNNAFPNSSATAKGCSGALTCAKIIPGHRHAVIGLIESLRRKILCKIDHVIRCEIGQIKCAFKIYKFFLDRKLDRIIWKAGHEIKESVKDAFEEYCCKVRLAPPSPRFEIQDTKEENSPAFEKLVDDE</sequence>
<accession>A0A4Q9KVI9</accession>
<comment type="caution">
    <text evidence="2">The sequence shown here is derived from an EMBL/GenBank/DDBJ whole genome shotgun (WGS) entry which is preliminary data.</text>
</comment>
<name>A0A4Q9KVI9_9MICR</name>
<feature type="non-terminal residue" evidence="2">
    <location>
        <position position="1"/>
    </location>
</feature>
<dbReference type="Proteomes" id="UP000292362">
    <property type="component" value="Unassembled WGS sequence"/>
</dbReference>
<evidence type="ECO:0000313" key="3">
    <source>
        <dbReference type="Proteomes" id="UP000292362"/>
    </source>
</evidence>
<feature type="region of interest" description="Disordered" evidence="1">
    <location>
        <begin position="113"/>
        <end position="133"/>
    </location>
</feature>
<gene>
    <name evidence="2" type="ORF">CWI37_1543p0010</name>
</gene>
<dbReference type="VEuPathDB" id="MicrosporidiaDB:CWI37_1543p0010"/>
<organism evidence="2 3">
    <name type="scientific">Hamiltosporidium tvaerminnensis</name>
    <dbReference type="NCBI Taxonomy" id="1176355"/>
    <lineage>
        <taxon>Eukaryota</taxon>
        <taxon>Fungi</taxon>
        <taxon>Fungi incertae sedis</taxon>
        <taxon>Microsporidia</taxon>
        <taxon>Dubosqiidae</taxon>
        <taxon>Hamiltosporidium</taxon>
    </lineage>
</organism>
<dbReference type="AlphaFoldDB" id="A0A4Q9KVI9"/>
<evidence type="ECO:0000256" key="1">
    <source>
        <dbReference type="SAM" id="MobiDB-lite"/>
    </source>
</evidence>
<proteinExistence type="predicted"/>
<dbReference type="EMBL" id="PITJ01001543">
    <property type="protein sequence ID" value="TBT98912.1"/>
    <property type="molecule type" value="Genomic_DNA"/>
</dbReference>